<comment type="similarity">
    <text evidence="1">Belongs to the AAA ATPase family. BCS1 subfamily.</text>
</comment>
<dbReference type="InterPro" id="IPR050747">
    <property type="entry name" value="Mitochondrial_chaperone_BCS1"/>
</dbReference>
<organism evidence="7 8">
    <name type="scientific">Dacryopinax primogenitus (strain DJM 731)</name>
    <name type="common">Brown rot fungus</name>
    <dbReference type="NCBI Taxonomy" id="1858805"/>
    <lineage>
        <taxon>Eukaryota</taxon>
        <taxon>Fungi</taxon>
        <taxon>Dikarya</taxon>
        <taxon>Basidiomycota</taxon>
        <taxon>Agaricomycotina</taxon>
        <taxon>Dacrymycetes</taxon>
        <taxon>Dacrymycetales</taxon>
        <taxon>Dacrymycetaceae</taxon>
        <taxon>Dacryopinax</taxon>
    </lineage>
</organism>
<evidence type="ECO:0000256" key="4">
    <source>
        <dbReference type="RuleBase" id="RU003651"/>
    </source>
</evidence>
<dbReference type="Gene3D" id="3.40.50.300">
    <property type="entry name" value="P-loop containing nucleotide triphosphate hydrolases"/>
    <property type="match status" value="1"/>
</dbReference>
<feature type="non-terminal residue" evidence="7">
    <location>
        <position position="1"/>
    </location>
</feature>
<accession>M5G6J7</accession>
<evidence type="ECO:0000256" key="2">
    <source>
        <dbReference type="ARBA" id="ARBA00022741"/>
    </source>
</evidence>
<evidence type="ECO:0000256" key="3">
    <source>
        <dbReference type="ARBA" id="ARBA00022840"/>
    </source>
</evidence>
<dbReference type="InterPro" id="IPR027417">
    <property type="entry name" value="P-loop_NTPase"/>
</dbReference>
<dbReference type="SMART" id="SM00382">
    <property type="entry name" value="AAA"/>
    <property type="match status" value="1"/>
</dbReference>
<feature type="domain" description="AAA+ ATPase" evidence="6">
    <location>
        <begin position="46"/>
        <end position="204"/>
    </location>
</feature>
<dbReference type="InterPro" id="IPR003959">
    <property type="entry name" value="ATPase_AAA_core"/>
</dbReference>
<keyword evidence="2 4" id="KW-0547">Nucleotide-binding</keyword>
<dbReference type="Pfam" id="PF25426">
    <property type="entry name" value="AAA_lid_BCS1"/>
    <property type="match status" value="1"/>
</dbReference>
<name>M5G6J7_DACPD</name>
<dbReference type="InterPro" id="IPR003960">
    <property type="entry name" value="ATPase_AAA_CS"/>
</dbReference>
<sequence>WQRAASKLRRPWSSIVLEKGIKDTLLTDARDFLASQAWYVQRGIPYRRGYLLHGVPGSGKTSLIHALSGELGLDIYVISLSRRTMDDQALNDIVNQLPPQCIALMEDIDCAFKKGITARSGADDSEDGEETVTPKESTAAAAPNDPGAAAAGSITLSGLLNAIDGVAAHEGRLLFATTNVREALDPALIRPGRMDVVLEFRNASREQAEELFKCFYPPDGTPVLQIDSLPTAGGCQLTREARDLLASRFAALLPERELSMAALQGYLMLHKVDAAACVDGVEEWVRKER</sequence>
<dbReference type="SUPFAM" id="SSF52540">
    <property type="entry name" value="P-loop containing nucleoside triphosphate hydrolases"/>
    <property type="match status" value="1"/>
</dbReference>
<reference evidence="7 8" key="1">
    <citation type="journal article" date="2012" name="Science">
        <title>The Paleozoic origin of enzymatic lignin decomposition reconstructed from 31 fungal genomes.</title>
        <authorList>
            <person name="Floudas D."/>
            <person name="Binder M."/>
            <person name="Riley R."/>
            <person name="Barry K."/>
            <person name="Blanchette R.A."/>
            <person name="Henrissat B."/>
            <person name="Martinez A.T."/>
            <person name="Otillar R."/>
            <person name="Spatafora J.W."/>
            <person name="Yadav J.S."/>
            <person name="Aerts A."/>
            <person name="Benoit I."/>
            <person name="Boyd A."/>
            <person name="Carlson A."/>
            <person name="Copeland A."/>
            <person name="Coutinho P.M."/>
            <person name="de Vries R.P."/>
            <person name="Ferreira P."/>
            <person name="Findley K."/>
            <person name="Foster B."/>
            <person name="Gaskell J."/>
            <person name="Glotzer D."/>
            <person name="Gorecki P."/>
            <person name="Heitman J."/>
            <person name="Hesse C."/>
            <person name="Hori C."/>
            <person name="Igarashi K."/>
            <person name="Jurgens J.A."/>
            <person name="Kallen N."/>
            <person name="Kersten P."/>
            <person name="Kohler A."/>
            <person name="Kuees U."/>
            <person name="Kumar T.K.A."/>
            <person name="Kuo A."/>
            <person name="LaButti K."/>
            <person name="Larrondo L.F."/>
            <person name="Lindquist E."/>
            <person name="Ling A."/>
            <person name="Lombard V."/>
            <person name="Lucas S."/>
            <person name="Lundell T."/>
            <person name="Martin R."/>
            <person name="McLaughlin D.J."/>
            <person name="Morgenstern I."/>
            <person name="Morin E."/>
            <person name="Murat C."/>
            <person name="Nagy L.G."/>
            <person name="Nolan M."/>
            <person name="Ohm R.A."/>
            <person name="Patyshakuliyeva A."/>
            <person name="Rokas A."/>
            <person name="Ruiz-Duenas F.J."/>
            <person name="Sabat G."/>
            <person name="Salamov A."/>
            <person name="Samejima M."/>
            <person name="Schmutz J."/>
            <person name="Slot J.C."/>
            <person name="St John F."/>
            <person name="Stenlid J."/>
            <person name="Sun H."/>
            <person name="Sun S."/>
            <person name="Syed K."/>
            <person name="Tsang A."/>
            <person name="Wiebenga A."/>
            <person name="Young D."/>
            <person name="Pisabarro A."/>
            <person name="Eastwood D.C."/>
            <person name="Martin F."/>
            <person name="Cullen D."/>
            <person name="Grigoriev I.V."/>
            <person name="Hibbett D.S."/>
        </authorList>
    </citation>
    <scope>NUCLEOTIDE SEQUENCE [LARGE SCALE GENOMIC DNA]</scope>
    <source>
        <strain evidence="7 8">DJM-731 SS1</strain>
    </source>
</reference>
<gene>
    <name evidence="7" type="ORF">DACRYDRAFT_30281</name>
</gene>
<feature type="region of interest" description="Disordered" evidence="5">
    <location>
        <begin position="119"/>
        <end position="146"/>
    </location>
</feature>
<dbReference type="STRING" id="1858805.M5G6J7"/>
<feature type="non-terminal residue" evidence="7">
    <location>
        <position position="289"/>
    </location>
</feature>
<dbReference type="GO" id="GO:0016887">
    <property type="term" value="F:ATP hydrolysis activity"/>
    <property type="evidence" value="ECO:0007669"/>
    <property type="project" value="InterPro"/>
</dbReference>
<dbReference type="OMA" id="ANDEKWE"/>
<dbReference type="InterPro" id="IPR057495">
    <property type="entry name" value="AAA_lid_BCS1"/>
</dbReference>
<dbReference type="AlphaFoldDB" id="M5G6J7"/>
<dbReference type="PROSITE" id="PS00674">
    <property type="entry name" value="AAA"/>
    <property type="match status" value="1"/>
</dbReference>
<protein>
    <submittedName>
        <fullName evidence="7">p-loop containing nucleoside triphosphate hydrolase protein</fullName>
    </submittedName>
</protein>
<evidence type="ECO:0000256" key="5">
    <source>
        <dbReference type="SAM" id="MobiDB-lite"/>
    </source>
</evidence>
<dbReference type="OrthoDB" id="10251412at2759"/>
<dbReference type="GeneID" id="63689398"/>
<dbReference type="RefSeq" id="XP_040630724.1">
    <property type="nucleotide sequence ID" value="XM_040774336.1"/>
</dbReference>
<keyword evidence="7" id="KW-0378">Hydrolase</keyword>
<dbReference type="Pfam" id="PF00004">
    <property type="entry name" value="AAA"/>
    <property type="match status" value="2"/>
</dbReference>
<evidence type="ECO:0000259" key="6">
    <source>
        <dbReference type="SMART" id="SM00382"/>
    </source>
</evidence>
<evidence type="ECO:0000313" key="7">
    <source>
        <dbReference type="EMBL" id="EJU03830.1"/>
    </source>
</evidence>
<dbReference type="InterPro" id="IPR003593">
    <property type="entry name" value="AAA+_ATPase"/>
</dbReference>
<evidence type="ECO:0000256" key="1">
    <source>
        <dbReference type="ARBA" id="ARBA00007448"/>
    </source>
</evidence>
<dbReference type="GO" id="GO:0005524">
    <property type="term" value="F:ATP binding"/>
    <property type="evidence" value="ECO:0007669"/>
    <property type="project" value="UniProtKB-KW"/>
</dbReference>
<dbReference type="PANTHER" id="PTHR23070">
    <property type="entry name" value="BCS1 AAA-TYPE ATPASE"/>
    <property type="match status" value="1"/>
</dbReference>
<proteinExistence type="inferred from homology"/>
<evidence type="ECO:0000313" key="8">
    <source>
        <dbReference type="Proteomes" id="UP000030653"/>
    </source>
</evidence>
<dbReference type="EMBL" id="JH795859">
    <property type="protein sequence ID" value="EJU03830.1"/>
    <property type="molecule type" value="Genomic_DNA"/>
</dbReference>
<dbReference type="Proteomes" id="UP000030653">
    <property type="component" value="Unassembled WGS sequence"/>
</dbReference>
<keyword evidence="3 4" id="KW-0067">ATP-binding</keyword>
<keyword evidence="8" id="KW-1185">Reference proteome</keyword>
<dbReference type="HOGENOM" id="CLU_010189_7_0_1"/>